<evidence type="ECO:0000313" key="6">
    <source>
        <dbReference type="EMBL" id="GAA0037290.1"/>
    </source>
</evidence>
<comment type="caution">
    <text evidence="6">The sequence shown here is derived from an EMBL/GenBank/DDBJ whole genome shotgun (WGS) entry which is preliminary data.</text>
</comment>
<comment type="subcellular location">
    <subcellularLocation>
        <location evidence="1">Periplasm</location>
    </subcellularLocation>
</comment>
<feature type="domain" description="Heparinase II/III-like C-terminal" evidence="5">
    <location>
        <begin position="280"/>
        <end position="515"/>
    </location>
</feature>
<keyword evidence="2" id="KW-0732">Signal</keyword>
<dbReference type="Gene3D" id="1.50.10.100">
    <property type="entry name" value="Chondroitin AC/alginate lyase"/>
    <property type="match status" value="1"/>
</dbReference>
<keyword evidence="7" id="KW-1185">Reference proteome</keyword>
<dbReference type="InterPro" id="IPR012480">
    <property type="entry name" value="Hepar_II_III_C"/>
</dbReference>
<keyword evidence="3" id="KW-0574">Periplasm</keyword>
<accession>A0ABN0SSR8</accession>
<reference evidence="6 7" key="1">
    <citation type="submission" date="2024-01" db="EMBL/GenBank/DDBJ databases">
        <title>Characterization of antibiotic resistant novel bacterial strains and their environmental applications.</title>
        <authorList>
            <person name="Manzoor S."/>
            <person name="Abbas S."/>
            <person name="Arshad M."/>
            <person name="Ahmed I."/>
        </authorList>
    </citation>
    <scope>NUCLEOTIDE SEQUENCE [LARGE SCALE GENOMIC DNA]</scope>
    <source>
        <strain evidence="6 7">NCCP-602</strain>
    </source>
</reference>
<dbReference type="InterPro" id="IPR008929">
    <property type="entry name" value="Chondroitin_lyas"/>
</dbReference>
<keyword evidence="4" id="KW-0456">Lyase</keyword>
<protein>
    <recommendedName>
        <fullName evidence="5">Heparinase II/III-like C-terminal domain-containing protein</fullName>
    </recommendedName>
</protein>
<dbReference type="Pfam" id="PF07940">
    <property type="entry name" value="Hepar_II_III_C"/>
    <property type="match status" value="1"/>
</dbReference>
<evidence type="ECO:0000256" key="3">
    <source>
        <dbReference type="ARBA" id="ARBA00022764"/>
    </source>
</evidence>
<evidence type="ECO:0000256" key="1">
    <source>
        <dbReference type="ARBA" id="ARBA00004418"/>
    </source>
</evidence>
<dbReference type="SUPFAM" id="SSF48230">
    <property type="entry name" value="Chondroitin AC/alginate lyase"/>
    <property type="match status" value="1"/>
</dbReference>
<name>A0ABN0SSR8_9MICO</name>
<sequence>MRDHTVRLGASALSPIDAGALWEYGTDRSRGRHAHGFTFLADWIGAAPSLDTEEATELSTLFHRLLSEWDERFDLHRESAPEMAFHDETTAQRLLGVVGVLDRFALTEEQQDYFRDFAQRTAAILVEPDFYGGVNNHGMFQDLALIAWSSIVSPTGNELGDDAWDLAARRLHTYFSACFTAEGVHVENTPTYHVMVARYLPILADVFAEAGSPEAELYRKLLPGAADYAVHCITPEALYPPVSDTHRRRLDSSANLETFTDGEFEYAATGGARGTQPTVRTRVFPNSGYALTRSAWGDPDATFVHFACAYNADYHKHSDEQSIYLRSGGRDLLCEAGPYGYNWRDPFTTYAYSSAAHNSLVVGGKGLPRTEPENKRSADSLPLNELDVRLARDDLLDATGTTRRYKGRVWKRSLRVAHGRSASDSLLTITDTVGSTVGPENLTFIWHIGCGLRIALRSNGAEVFDRAEKVMEIEFHATAPMTLRVVEGAEEPSIQGWKFPDFGQRVASPVILVDIRAEDLTLTTEVRLSDFAWDSVDAVTGDDHSDSFEDLTVNGQTVTTWSSPGSSDRSVLILSEYSSEAERERLVAALAKSNHTVEYFADIAALIGGTAEVAHKDSTAASDFVPAREAAIDQIAQVVVEYIHSQASSGIQVTVATVGLGFGPGVIAALESGTPLISLNPVLPTSETDPVAARFDDRFTQLIAEHPTADIEILSSGDSAGELKRSLRVLGSRTRTYPRLQKLLRADLEDGFSGVLVNALDVRGGDALKFLALYDRLAREFVLEIPDAAGAEVSVRVFRGREQVHAMPYAPGPSHHVAYVGEVGPHRLRVHIRGPQFSEPIVFTTTPLRVR</sequence>
<dbReference type="PANTHER" id="PTHR39210:SF1">
    <property type="entry name" value="HEPARIN-SULFATE LYASE"/>
    <property type="match status" value="1"/>
</dbReference>
<evidence type="ECO:0000256" key="4">
    <source>
        <dbReference type="ARBA" id="ARBA00023239"/>
    </source>
</evidence>
<organism evidence="6 7">
    <name type="scientific">Brevibacterium metallidurans</name>
    <dbReference type="NCBI Taxonomy" id="1482676"/>
    <lineage>
        <taxon>Bacteria</taxon>
        <taxon>Bacillati</taxon>
        <taxon>Actinomycetota</taxon>
        <taxon>Actinomycetes</taxon>
        <taxon>Micrococcales</taxon>
        <taxon>Brevibacteriaceae</taxon>
        <taxon>Brevibacterium</taxon>
    </lineage>
</organism>
<dbReference type="EMBL" id="BAAAAF010000021">
    <property type="protein sequence ID" value="GAA0037290.1"/>
    <property type="molecule type" value="Genomic_DNA"/>
</dbReference>
<dbReference type="PANTHER" id="PTHR39210">
    <property type="entry name" value="HEPARIN-SULFATE LYASE"/>
    <property type="match status" value="1"/>
</dbReference>
<dbReference type="Proteomes" id="UP001498238">
    <property type="component" value="Unassembled WGS sequence"/>
</dbReference>
<gene>
    <name evidence="6" type="ORF">NCCP602_32520</name>
</gene>
<evidence type="ECO:0000259" key="5">
    <source>
        <dbReference type="Pfam" id="PF07940"/>
    </source>
</evidence>
<proteinExistence type="predicted"/>
<evidence type="ECO:0000256" key="2">
    <source>
        <dbReference type="ARBA" id="ARBA00022729"/>
    </source>
</evidence>
<dbReference type="Gene3D" id="2.70.98.70">
    <property type="match status" value="1"/>
</dbReference>
<evidence type="ECO:0000313" key="7">
    <source>
        <dbReference type="Proteomes" id="UP001498238"/>
    </source>
</evidence>